<accession>A0AAD4FT91</accession>
<dbReference type="RefSeq" id="WP_010363625.1">
    <property type="nucleotide sequence ID" value="NZ_AHBZ03000014.1"/>
</dbReference>
<evidence type="ECO:0000256" key="1">
    <source>
        <dbReference type="ARBA" id="ARBA00001946"/>
    </source>
</evidence>
<evidence type="ECO:0000256" key="3">
    <source>
        <dbReference type="RuleBase" id="RU003476"/>
    </source>
</evidence>
<sequence length="169" mass="19253">MRSLNTSPVVPLAGSQFTRQTTRAIVLEGDKVLLLYTARYDDYTLPGGGVDEGESLEQALLRELQEETGVKELTNIQPFGRYEEYRLWHKPDFDVIHIVSDCYICQICGHFDTPKMEDYERANGMVPVWVDINVAIEHNKKTLENSPKKGLSLIREISLLEQIRAAKLT</sequence>
<name>A0AAD4FT91_9GAMM</name>
<dbReference type="AlphaFoldDB" id="A0AAD4FT91"/>
<dbReference type="GO" id="GO:0016787">
    <property type="term" value="F:hydrolase activity"/>
    <property type="evidence" value="ECO:0007669"/>
    <property type="project" value="UniProtKB-KW"/>
</dbReference>
<dbReference type="InterPro" id="IPR015797">
    <property type="entry name" value="NUDIX_hydrolase-like_dom_sf"/>
</dbReference>
<dbReference type="Pfam" id="PF00293">
    <property type="entry name" value="NUDIX"/>
    <property type="match status" value="1"/>
</dbReference>
<keyword evidence="2 3" id="KW-0378">Hydrolase</keyword>
<gene>
    <name evidence="5" type="ORF">PCIT_a0806</name>
</gene>
<dbReference type="Proteomes" id="UP000016487">
    <property type="component" value="Unassembled WGS sequence"/>
</dbReference>
<evidence type="ECO:0000313" key="5">
    <source>
        <dbReference type="EMBL" id="KAF7774371.1"/>
    </source>
</evidence>
<dbReference type="PROSITE" id="PS00893">
    <property type="entry name" value="NUDIX_BOX"/>
    <property type="match status" value="1"/>
</dbReference>
<comment type="similarity">
    <text evidence="3">Belongs to the Nudix hydrolase family.</text>
</comment>
<proteinExistence type="inferred from homology"/>
<dbReference type="SUPFAM" id="SSF55811">
    <property type="entry name" value="Nudix"/>
    <property type="match status" value="1"/>
</dbReference>
<reference evidence="5" key="2">
    <citation type="submission" date="2015-03" db="EMBL/GenBank/DDBJ databases">
        <title>Genome sequence of Pseudoalteromonas citrea.</title>
        <authorList>
            <person name="Xie B.-B."/>
            <person name="Rong J.-C."/>
            <person name="Qin Q.-L."/>
            <person name="Zhang Y.-Z."/>
        </authorList>
    </citation>
    <scope>NUCLEOTIDE SEQUENCE</scope>
    <source>
        <strain evidence="5">DSM 8771</strain>
    </source>
</reference>
<comment type="cofactor">
    <cofactor evidence="1">
        <name>Mg(2+)</name>
        <dbReference type="ChEBI" id="CHEBI:18420"/>
    </cofactor>
</comment>
<evidence type="ECO:0000256" key="2">
    <source>
        <dbReference type="ARBA" id="ARBA00022801"/>
    </source>
</evidence>
<dbReference type="PROSITE" id="PS51462">
    <property type="entry name" value="NUDIX"/>
    <property type="match status" value="1"/>
</dbReference>
<dbReference type="PRINTS" id="PR00502">
    <property type="entry name" value="NUDIXFAMILY"/>
</dbReference>
<dbReference type="EMBL" id="AHBZ03000014">
    <property type="protein sequence ID" value="KAF7774371.1"/>
    <property type="molecule type" value="Genomic_DNA"/>
</dbReference>
<comment type="caution">
    <text evidence="5">The sequence shown here is derived from an EMBL/GenBank/DDBJ whole genome shotgun (WGS) entry which is preliminary data.</text>
</comment>
<dbReference type="InterPro" id="IPR020476">
    <property type="entry name" value="Nudix_hydrolase"/>
</dbReference>
<dbReference type="Gene3D" id="3.90.79.10">
    <property type="entry name" value="Nucleoside Triphosphate Pyrophosphohydrolase"/>
    <property type="match status" value="1"/>
</dbReference>
<dbReference type="PANTHER" id="PTHR43046">
    <property type="entry name" value="GDP-MANNOSE MANNOSYL HYDROLASE"/>
    <property type="match status" value="1"/>
</dbReference>
<dbReference type="PANTHER" id="PTHR43046:SF15">
    <property type="entry name" value="MUTT_NUDIX FAMILY PROTEIN"/>
    <property type="match status" value="1"/>
</dbReference>
<dbReference type="InterPro" id="IPR020084">
    <property type="entry name" value="NUDIX_hydrolase_CS"/>
</dbReference>
<dbReference type="InterPro" id="IPR000086">
    <property type="entry name" value="NUDIX_hydrolase_dom"/>
</dbReference>
<organism evidence="5 6">
    <name type="scientific">Pseudoalteromonas citrea</name>
    <dbReference type="NCBI Taxonomy" id="43655"/>
    <lineage>
        <taxon>Bacteria</taxon>
        <taxon>Pseudomonadati</taxon>
        <taxon>Pseudomonadota</taxon>
        <taxon>Gammaproteobacteria</taxon>
        <taxon>Alteromonadales</taxon>
        <taxon>Pseudoalteromonadaceae</taxon>
        <taxon>Pseudoalteromonas</taxon>
    </lineage>
</organism>
<dbReference type="CDD" id="cd02883">
    <property type="entry name" value="NUDIX_Hydrolase"/>
    <property type="match status" value="1"/>
</dbReference>
<feature type="domain" description="Nudix hydrolase" evidence="4">
    <location>
        <begin position="17"/>
        <end position="155"/>
    </location>
</feature>
<protein>
    <recommendedName>
        <fullName evidence="4">Nudix hydrolase domain-containing protein</fullName>
    </recommendedName>
</protein>
<evidence type="ECO:0000259" key="4">
    <source>
        <dbReference type="PROSITE" id="PS51462"/>
    </source>
</evidence>
<evidence type="ECO:0000313" key="6">
    <source>
        <dbReference type="Proteomes" id="UP000016487"/>
    </source>
</evidence>
<reference evidence="5" key="1">
    <citation type="journal article" date="2012" name="J. Bacteriol.">
        <title>Genome sequences of type strains of seven species of the marine bacterium Pseudoalteromonas.</title>
        <authorList>
            <person name="Xie B.B."/>
            <person name="Shu Y.L."/>
            <person name="Qin Q.L."/>
            <person name="Rong J.C."/>
            <person name="Zhang X.Y."/>
            <person name="Chen X.L."/>
            <person name="Shi M."/>
            <person name="He H.L."/>
            <person name="Zhou B.C."/>
            <person name="Zhang Y.Z."/>
        </authorList>
    </citation>
    <scope>NUCLEOTIDE SEQUENCE</scope>
    <source>
        <strain evidence="5">DSM 8771</strain>
    </source>
</reference>